<sequence>MAKTRGKPKKTRKQINEESNARKRERDARLREALLNHLKEKEFNIQSIDMVHLHPENYRQPGVCLPYIWQAKGGYSIPTKAIANLNQGEQATLLSALQDGNLYAKPNPNPTTYGYRSIEKRKDKKDYVAEWDWEVEYERDSDLEKEDYDDVESLDGKDKEAEEEGSRELVGHYVEHLGTGTSLGTAIGEEMDEEEVEELTEVFGFN</sequence>
<accession>A0A3N4HEE2</accession>
<dbReference type="EMBL" id="ML120261">
    <property type="protein sequence ID" value="RPA70560.1"/>
    <property type="molecule type" value="Genomic_DNA"/>
</dbReference>
<feature type="region of interest" description="Disordered" evidence="1">
    <location>
        <begin position="1"/>
        <end position="26"/>
    </location>
</feature>
<dbReference type="AlphaFoldDB" id="A0A3N4HEE2"/>
<proteinExistence type="predicted"/>
<gene>
    <name evidence="2" type="ORF">BJ508DRAFT_337068</name>
</gene>
<evidence type="ECO:0000256" key="1">
    <source>
        <dbReference type="SAM" id="MobiDB-lite"/>
    </source>
</evidence>
<feature type="compositionally biased region" description="Basic and acidic residues" evidence="1">
    <location>
        <begin position="14"/>
        <end position="26"/>
    </location>
</feature>
<feature type="compositionally biased region" description="Basic residues" evidence="1">
    <location>
        <begin position="1"/>
        <end position="13"/>
    </location>
</feature>
<protein>
    <submittedName>
        <fullName evidence="2">Uncharacterized protein</fullName>
    </submittedName>
</protein>
<name>A0A3N4HEE2_ASCIM</name>
<evidence type="ECO:0000313" key="2">
    <source>
        <dbReference type="EMBL" id="RPA70560.1"/>
    </source>
</evidence>
<feature type="region of interest" description="Disordered" evidence="1">
    <location>
        <begin position="144"/>
        <end position="167"/>
    </location>
</feature>
<feature type="compositionally biased region" description="Acidic residues" evidence="1">
    <location>
        <begin position="144"/>
        <end position="153"/>
    </location>
</feature>
<organism evidence="2 3">
    <name type="scientific">Ascobolus immersus RN42</name>
    <dbReference type="NCBI Taxonomy" id="1160509"/>
    <lineage>
        <taxon>Eukaryota</taxon>
        <taxon>Fungi</taxon>
        <taxon>Dikarya</taxon>
        <taxon>Ascomycota</taxon>
        <taxon>Pezizomycotina</taxon>
        <taxon>Pezizomycetes</taxon>
        <taxon>Pezizales</taxon>
        <taxon>Ascobolaceae</taxon>
        <taxon>Ascobolus</taxon>
    </lineage>
</organism>
<dbReference type="Proteomes" id="UP000275078">
    <property type="component" value="Unassembled WGS sequence"/>
</dbReference>
<reference evidence="2 3" key="1">
    <citation type="journal article" date="2018" name="Nat. Ecol. Evol.">
        <title>Pezizomycetes genomes reveal the molecular basis of ectomycorrhizal truffle lifestyle.</title>
        <authorList>
            <person name="Murat C."/>
            <person name="Payen T."/>
            <person name="Noel B."/>
            <person name="Kuo A."/>
            <person name="Morin E."/>
            <person name="Chen J."/>
            <person name="Kohler A."/>
            <person name="Krizsan K."/>
            <person name="Balestrini R."/>
            <person name="Da Silva C."/>
            <person name="Montanini B."/>
            <person name="Hainaut M."/>
            <person name="Levati E."/>
            <person name="Barry K.W."/>
            <person name="Belfiori B."/>
            <person name="Cichocki N."/>
            <person name="Clum A."/>
            <person name="Dockter R.B."/>
            <person name="Fauchery L."/>
            <person name="Guy J."/>
            <person name="Iotti M."/>
            <person name="Le Tacon F."/>
            <person name="Lindquist E.A."/>
            <person name="Lipzen A."/>
            <person name="Malagnac F."/>
            <person name="Mello A."/>
            <person name="Molinier V."/>
            <person name="Miyauchi S."/>
            <person name="Poulain J."/>
            <person name="Riccioni C."/>
            <person name="Rubini A."/>
            <person name="Sitrit Y."/>
            <person name="Splivallo R."/>
            <person name="Traeger S."/>
            <person name="Wang M."/>
            <person name="Zifcakova L."/>
            <person name="Wipf D."/>
            <person name="Zambonelli A."/>
            <person name="Paolocci F."/>
            <person name="Nowrousian M."/>
            <person name="Ottonello S."/>
            <person name="Baldrian P."/>
            <person name="Spatafora J.W."/>
            <person name="Henrissat B."/>
            <person name="Nagy L.G."/>
            <person name="Aury J.M."/>
            <person name="Wincker P."/>
            <person name="Grigoriev I.V."/>
            <person name="Bonfante P."/>
            <person name="Martin F.M."/>
        </authorList>
    </citation>
    <scope>NUCLEOTIDE SEQUENCE [LARGE SCALE GENOMIC DNA]</scope>
    <source>
        <strain evidence="2 3">RN42</strain>
    </source>
</reference>
<keyword evidence="3" id="KW-1185">Reference proteome</keyword>
<feature type="compositionally biased region" description="Basic and acidic residues" evidence="1">
    <location>
        <begin position="154"/>
        <end position="167"/>
    </location>
</feature>
<evidence type="ECO:0000313" key="3">
    <source>
        <dbReference type="Proteomes" id="UP000275078"/>
    </source>
</evidence>